<evidence type="ECO:0000256" key="1">
    <source>
        <dbReference type="SAM" id="MobiDB-lite"/>
    </source>
</evidence>
<organism evidence="2 3">
    <name type="scientific">Linnemannia elongata AG-77</name>
    <dbReference type="NCBI Taxonomy" id="1314771"/>
    <lineage>
        <taxon>Eukaryota</taxon>
        <taxon>Fungi</taxon>
        <taxon>Fungi incertae sedis</taxon>
        <taxon>Mucoromycota</taxon>
        <taxon>Mortierellomycotina</taxon>
        <taxon>Mortierellomycetes</taxon>
        <taxon>Mortierellales</taxon>
        <taxon>Mortierellaceae</taxon>
        <taxon>Linnemannia</taxon>
    </lineage>
</organism>
<dbReference type="AlphaFoldDB" id="A0A197K3A1"/>
<feature type="compositionally biased region" description="Polar residues" evidence="1">
    <location>
        <begin position="79"/>
        <end position="105"/>
    </location>
</feature>
<dbReference type="OrthoDB" id="10253254at2759"/>
<dbReference type="Proteomes" id="UP000078512">
    <property type="component" value="Unassembled WGS sequence"/>
</dbReference>
<reference evidence="2 3" key="1">
    <citation type="submission" date="2016-05" db="EMBL/GenBank/DDBJ databases">
        <title>Genome sequencing reveals origins of a unique bacterial endosymbiosis in the earliest lineages of terrestrial Fungi.</title>
        <authorList>
            <consortium name="DOE Joint Genome Institute"/>
            <person name="Uehling J."/>
            <person name="Gryganskyi A."/>
            <person name="Hameed K."/>
            <person name="Tschaplinski T."/>
            <person name="Misztal P."/>
            <person name="Wu S."/>
            <person name="Desiro A."/>
            <person name="Vande Pol N."/>
            <person name="Du Z.-Y."/>
            <person name="Zienkiewicz A."/>
            <person name="Zienkiewicz K."/>
            <person name="Morin E."/>
            <person name="Tisserant E."/>
            <person name="Splivallo R."/>
            <person name="Hainaut M."/>
            <person name="Henrissat B."/>
            <person name="Ohm R."/>
            <person name="Kuo A."/>
            <person name="Yan J."/>
            <person name="Lipzen A."/>
            <person name="Nolan M."/>
            <person name="Labutti K."/>
            <person name="Barry K."/>
            <person name="Goldstein A."/>
            <person name="Labbe J."/>
            <person name="Schadt C."/>
            <person name="Tuskan G."/>
            <person name="Grigoriev I."/>
            <person name="Martin F."/>
            <person name="Vilgalys R."/>
            <person name="Bonito G."/>
        </authorList>
    </citation>
    <scope>NUCLEOTIDE SEQUENCE [LARGE SCALE GENOMIC DNA]</scope>
    <source>
        <strain evidence="2 3">AG-77</strain>
    </source>
</reference>
<evidence type="ECO:0000313" key="2">
    <source>
        <dbReference type="EMBL" id="OAQ32112.1"/>
    </source>
</evidence>
<protein>
    <submittedName>
        <fullName evidence="2">Uncharacterized protein</fullName>
    </submittedName>
</protein>
<dbReference type="EMBL" id="KV442026">
    <property type="protein sequence ID" value="OAQ32112.1"/>
    <property type="molecule type" value="Genomic_DNA"/>
</dbReference>
<accession>A0A197K3A1</accession>
<feature type="region of interest" description="Disordered" evidence="1">
    <location>
        <begin position="67"/>
        <end position="117"/>
    </location>
</feature>
<evidence type="ECO:0000313" key="3">
    <source>
        <dbReference type="Proteomes" id="UP000078512"/>
    </source>
</evidence>
<keyword evidence="3" id="KW-1185">Reference proteome</keyword>
<proteinExistence type="predicted"/>
<sequence length="242" mass="25928">MSGLEHEIAIDISRALNLVNPNDLLARQVIQIARNHKQANGFVKACAGFGRFKDEALFDIYTKIHTHDSEHGVDGPAAASSNGRQSSNNKGSSVQESSISMTSKFARSYEDDDEEPEQIMQGGLVIKPKKVAAGDDRHVFKAPTLPAGVSRLGLDRLAKEKREEKERETTEIGEMIGRGGLLIDGMTATGDLLTGETTGLERALHQGGQTLQSPGVLAPAEVNGMPRPPGLEATLMPFCKAG</sequence>
<name>A0A197K3A1_9FUNG</name>
<gene>
    <name evidence="2" type="ORF">K457DRAFT_318984</name>
</gene>